<organism evidence="1 2">
    <name type="scientific">[Clostridium] ultunense Esp</name>
    <dbReference type="NCBI Taxonomy" id="1288971"/>
    <lineage>
        <taxon>Bacteria</taxon>
        <taxon>Bacillati</taxon>
        <taxon>Bacillota</taxon>
        <taxon>Tissierellia</taxon>
        <taxon>Tissierellales</taxon>
        <taxon>Tepidimicrobiaceae</taxon>
        <taxon>Schnuerera</taxon>
    </lineage>
</organism>
<dbReference type="Proteomes" id="UP000245423">
    <property type="component" value="Chromosome 1"/>
</dbReference>
<dbReference type="HOGENOM" id="CLU_3326694_0_0_9"/>
<evidence type="ECO:0000313" key="1">
    <source>
        <dbReference type="EMBL" id="SHD78110.1"/>
    </source>
</evidence>
<reference evidence="1 2" key="1">
    <citation type="submission" date="2016-11" db="EMBL/GenBank/DDBJ databases">
        <authorList>
            <person name="Manzoor S."/>
        </authorList>
    </citation>
    <scope>NUCLEOTIDE SEQUENCE [LARGE SCALE GENOMIC DNA]</scope>
    <source>
        <strain evidence="1">Clostridium ultunense strain Esp</strain>
    </source>
</reference>
<proteinExistence type="predicted"/>
<dbReference type="AlphaFoldDB" id="M1Z6K4"/>
<keyword evidence="2" id="KW-1185">Reference proteome</keyword>
<gene>
    <name evidence="1" type="ORF">CUESP1_2777</name>
</gene>
<sequence length="38" mass="4573">MNMTYKEFLKRIETVKFNFPVLLIVGEDDKTGYVKKYN</sequence>
<evidence type="ECO:0000313" key="2">
    <source>
        <dbReference type="Proteomes" id="UP000245423"/>
    </source>
</evidence>
<dbReference type="EMBL" id="LT669839">
    <property type="protein sequence ID" value="SHD78110.1"/>
    <property type="molecule type" value="Genomic_DNA"/>
</dbReference>
<protein>
    <submittedName>
        <fullName evidence="1">Uncharacterized protein</fullName>
    </submittedName>
</protein>
<name>M1Z6K4_9FIRM</name>
<accession>M1Z6K4</accession>